<dbReference type="Pfam" id="PF12732">
    <property type="entry name" value="YtxH"/>
    <property type="match status" value="1"/>
</dbReference>
<comment type="caution">
    <text evidence="1">The sequence shown here is derived from an EMBL/GenBank/DDBJ whole genome shotgun (WGS) entry which is preliminary data.</text>
</comment>
<dbReference type="Proteomes" id="UP000051264">
    <property type="component" value="Unassembled WGS sequence"/>
</dbReference>
<gene>
    <name evidence="1" type="ORF">FC69_GL000559</name>
</gene>
<reference evidence="1 2" key="1">
    <citation type="journal article" date="2015" name="Genome Announc.">
        <title>Expanding the biotechnology potential of lactobacilli through comparative genomics of 213 strains and associated genera.</title>
        <authorList>
            <person name="Sun Z."/>
            <person name="Harris H.M."/>
            <person name="McCann A."/>
            <person name="Guo C."/>
            <person name="Argimon S."/>
            <person name="Zhang W."/>
            <person name="Yang X."/>
            <person name="Jeffery I.B."/>
            <person name="Cooney J.C."/>
            <person name="Kagawa T.F."/>
            <person name="Liu W."/>
            <person name="Song Y."/>
            <person name="Salvetti E."/>
            <person name="Wrobel A."/>
            <person name="Rasinkangas P."/>
            <person name="Parkhill J."/>
            <person name="Rea M.C."/>
            <person name="O'Sullivan O."/>
            <person name="Ritari J."/>
            <person name="Douillard F.P."/>
            <person name="Paul Ross R."/>
            <person name="Yang R."/>
            <person name="Briner A.E."/>
            <person name="Felis G.E."/>
            <person name="de Vos W.M."/>
            <person name="Barrangou R."/>
            <person name="Klaenhammer T.R."/>
            <person name="Caufield P.W."/>
            <person name="Cui Y."/>
            <person name="Zhang H."/>
            <person name="O'Toole P.W."/>
        </authorList>
    </citation>
    <scope>NUCLEOTIDE SEQUENCE [LARGE SCALE GENOMIC DNA]</scope>
    <source>
        <strain evidence="1 2">DSM 14340</strain>
    </source>
</reference>
<evidence type="ECO:0008006" key="3">
    <source>
        <dbReference type="Google" id="ProtNLM"/>
    </source>
</evidence>
<evidence type="ECO:0000313" key="2">
    <source>
        <dbReference type="Proteomes" id="UP000051264"/>
    </source>
</evidence>
<dbReference type="eggNOG" id="COG4980">
    <property type="taxonomic scope" value="Bacteria"/>
</dbReference>
<dbReference type="AlphaFoldDB" id="A0A0R1RX75"/>
<proteinExistence type="predicted"/>
<sequence>MGFSKGLLIGGLLGTTYALLTAKKTGPQRQQAVVDYLNDITTGAQDVQTSATQLKEASNNLATELKTTAVDSVADISEALQSFSFEAAPRIAQINESLERLEKNLPQ</sequence>
<dbReference type="RefSeq" id="WP_025083064.1">
    <property type="nucleotide sequence ID" value="NZ_AZEX01000015.1"/>
</dbReference>
<protein>
    <recommendedName>
        <fullName evidence="3">YtxH domain-containing protein</fullName>
    </recommendedName>
</protein>
<accession>A0A0R1RX75</accession>
<organism evidence="1 2">
    <name type="scientific">Latilactobacillus fuchuensis DSM 14340 = JCM 11249</name>
    <dbReference type="NCBI Taxonomy" id="1423747"/>
    <lineage>
        <taxon>Bacteria</taxon>
        <taxon>Bacillati</taxon>
        <taxon>Bacillota</taxon>
        <taxon>Bacilli</taxon>
        <taxon>Lactobacillales</taxon>
        <taxon>Lactobacillaceae</taxon>
        <taxon>Latilactobacillus</taxon>
    </lineage>
</organism>
<name>A0A0R1RX75_9LACO</name>
<dbReference type="PATRIC" id="fig|1423747.3.peg.571"/>
<dbReference type="InterPro" id="IPR024623">
    <property type="entry name" value="YtxH"/>
</dbReference>
<dbReference type="EMBL" id="AZEX01000015">
    <property type="protein sequence ID" value="KRL61590.1"/>
    <property type="molecule type" value="Genomic_DNA"/>
</dbReference>
<dbReference type="STRING" id="1423747.FC69_GL000559"/>
<evidence type="ECO:0000313" key="1">
    <source>
        <dbReference type="EMBL" id="KRL61590.1"/>
    </source>
</evidence>
<dbReference type="OrthoDB" id="2328570at2"/>